<dbReference type="SUPFAM" id="SSF46689">
    <property type="entry name" value="Homeodomain-like"/>
    <property type="match status" value="1"/>
</dbReference>
<evidence type="ECO:0000313" key="4">
    <source>
        <dbReference type="EMBL" id="PRP87644.1"/>
    </source>
</evidence>
<evidence type="ECO:0000313" key="5">
    <source>
        <dbReference type="Proteomes" id="UP000241769"/>
    </source>
</evidence>
<dbReference type="EMBL" id="MDYQ01000019">
    <property type="protein sequence ID" value="PRP87644.1"/>
    <property type="molecule type" value="Genomic_DNA"/>
</dbReference>
<proteinExistence type="predicted"/>
<feature type="DNA-binding region" description="Homeobox" evidence="1">
    <location>
        <begin position="61"/>
        <end position="116"/>
    </location>
</feature>
<keyword evidence="1" id="KW-0238">DNA-binding</keyword>
<feature type="compositionally biased region" description="Basic and acidic residues" evidence="2">
    <location>
        <begin position="29"/>
        <end position="50"/>
    </location>
</feature>
<dbReference type="PROSITE" id="PS50071">
    <property type="entry name" value="HOMEOBOX_2"/>
    <property type="match status" value="1"/>
</dbReference>
<keyword evidence="1" id="KW-0371">Homeobox</keyword>
<organism evidence="4 5">
    <name type="scientific">Planoprotostelium fungivorum</name>
    <dbReference type="NCBI Taxonomy" id="1890364"/>
    <lineage>
        <taxon>Eukaryota</taxon>
        <taxon>Amoebozoa</taxon>
        <taxon>Evosea</taxon>
        <taxon>Variosea</taxon>
        <taxon>Cavosteliida</taxon>
        <taxon>Cavosteliaceae</taxon>
        <taxon>Planoprotostelium</taxon>
    </lineage>
</organism>
<evidence type="ECO:0000259" key="3">
    <source>
        <dbReference type="PROSITE" id="PS50071"/>
    </source>
</evidence>
<comment type="subcellular location">
    <subcellularLocation>
        <location evidence="1">Nucleus</location>
    </subcellularLocation>
</comment>
<sequence length="176" mass="20657">MPITRYMKMVGQQRAPSDTSSDDSCSETEDGKDTEPSPPHSGDDSEPAMKDQDTIIPVRKNASFPPETLSILTTHYNPEREWHKEELTQLQELTGLKRQQIYDWGRNRRRSVRKYAYIDQEQHERLCLAYHRDKRNNIPPEERKILSRELGLKVTKVTNWVNGHHRLCRCQKSEVN</sequence>
<keyword evidence="1" id="KW-0539">Nucleus</keyword>
<dbReference type="InParanoid" id="A0A2P6NUK2"/>
<dbReference type="Proteomes" id="UP000241769">
    <property type="component" value="Unassembled WGS sequence"/>
</dbReference>
<reference evidence="4 5" key="1">
    <citation type="journal article" date="2018" name="Genome Biol. Evol.">
        <title>Multiple Roots of Fruiting Body Formation in Amoebozoa.</title>
        <authorList>
            <person name="Hillmann F."/>
            <person name="Forbes G."/>
            <person name="Novohradska S."/>
            <person name="Ferling I."/>
            <person name="Riege K."/>
            <person name="Groth M."/>
            <person name="Westermann M."/>
            <person name="Marz M."/>
            <person name="Spaller T."/>
            <person name="Winckler T."/>
            <person name="Schaap P."/>
            <person name="Glockner G."/>
        </authorList>
    </citation>
    <scope>NUCLEOTIDE SEQUENCE [LARGE SCALE GENOMIC DNA]</scope>
    <source>
        <strain evidence="4 5">Jena</strain>
    </source>
</reference>
<dbReference type="InterPro" id="IPR009057">
    <property type="entry name" value="Homeodomain-like_sf"/>
</dbReference>
<feature type="region of interest" description="Disordered" evidence="2">
    <location>
        <begin position="1"/>
        <end position="50"/>
    </location>
</feature>
<protein>
    <recommendedName>
        <fullName evidence="3">Homeobox domain-containing protein</fullName>
    </recommendedName>
</protein>
<dbReference type="GO" id="GO:0005634">
    <property type="term" value="C:nucleus"/>
    <property type="evidence" value="ECO:0007669"/>
    <property type="project" value="UniProtKB-SubCell"/>
</dbReference>
<dbReference type="InterPro" id="IPR001356">
    <property type="entry name" value="HD"/>
</dbReference>
<dbReference type="AlphaFoldDB" id="A0A2P6NUK2"/>
<dbReference type="Gene3D" id="1.10.10.60">
    <property type="entry name" value="Homeodomain-like"/>
    <property type="match status" value="1"/>
</dbReference>
<accession>A0A2P6NUK2</accession>
<dbReference type="GO" id="GO:0003677">
    <property type="term" value="F:DNA binding"/>
    <property type="evidence" value="ECO:0007669"/>
    <property type="project" value="UniProtKB-UniRule"/>
</dbReference>
<evidence type="ECO:0000256" key="1">
    <source>
        <dbReference type="PROSITE-ProRule" id="PRU00108"/>
    </source>
</evidence>
<comment type="caution">
    <text evidence="4">The sequence shown here is derived from an EMBL/GenBank/DDBJ whole genome shotgun (WGS) entry which is preliminary data.</text>
</comment>
<gene>
    <name evidence="4" type="ORF">PROFUN_04671</name>
</gene>
<name>A0A2P6NUK2_9EUKA</name>
<evidence type="ECO:0000256" key="2">
    <source>
        <dbReference type="SAM" id="MobiDB-lite"/>
    </source>
</evidence>
<keyword evidence="5" id="KW-1185">Reference proteome</keyword>
<feature type="domain" description="Homeobox" evidence="3">
    <location>
        <begin position="59"/>
        <end position="115"/>
    </location>
</feature>